<dbReference type="InterPro" id="IPR029068">
    <property type="entry name" value="Glyas_Bleomycin-R_OHBP_Dase"/>
</dbReference>
<dbReference type="KEGG" id="ehx:EMIHUDRAFT_117348"/>
<feature type="domain" description="VOC" evidence="2">
    <location>
        <begin position="87"/>
        <end position="223"/>
    </location>
</feature>
<sequence>MRALLRVGCGGSARGRHLCTSSGAALAHARLREQLASVKQQLRSLETAHPELRESRDGLEDELKTLVAANPDLRSERHASDAFAPPKLHHINVVSREVTGLLEFYRDVLRMDEMPIEMFPRTGMTAAGAGSDVPISFTTDGHMQMHLATRDLGVAFRSGEAINPIGVGPIGHIAFRTDDIDAFKRHLDAHGVQYADYGTRFARDWHQIFFLDPEGVIIEVHAVLR</sequence>
<evidence type="ECO:0000313" key="4">
    <source>
        <dbReference type="Proteomes" id="UP000013827"/>
    </source>
</evidence>
<name>A0A0D3KES8_EMIH1</name>
<feature type="coiled-coil region" evidence="1">
    <location>
        <begin position="28"/>
        <end position="62"/>
    </location>
</feature>
<dbReference type="RefSeq" id="XP_005786692.1">
    <property type="nucleotide sequence ID" value="XM_005786635.1"/>
</dbReference>
<dbReference type="PROSITE" id="PS51819">
    <property type="entry name" value="VOC"/>
    <property type="match status" value="1"/>
</dbReference>
<dbReference type="KEGG" id="ehx:EMIHUDRAFT_462543"/>
<dbReference type="Pfam" id="PF00903">
    <property type="entry name" value="Glyoxalase"/>
    <property type="match status" value="1"/>
</dbReference>
<keyword evidence="1" id="KW-0175">Coiled coil</keyword>
<evidence type="ECO:0000313" key="3">
    <source>
        <dbReference type="EnsemblProtists" id="EOD34263"/>
    </source>
</evidence>
<protein>
    <recommendedName>
        <fullName evidence="2">VOC domain-containing protein</fullName>
    </recommendedName>
</protein>
<proteinExistence type="predicted"/>
<dbReference type="PaxDb" id="2903-EOD21162"/>
<dbReference type="Gene3D" id="3.10.180.10">
    <property type="entry name" value="2,3-Dihydroxybiphenyl 1,2-Dioxygenase, domain 1"/>
    <property type="match status" value="1"/>
</dbReference>
<dbReference type="EnsemblProtists" id="EOD21162">
    <property type="protein sequence ID" value="EOD21162"/>
    <property type="gene ID" value="EMIHUDRAFT_117348"/>
</dbReference>
<reference evidence="4" key="1">
    <citation type="journal article" date="2013" name="Nature">
        <title>Pan genome of the phytoplankton Emiliania underpins its global distribution.</title>
        <authorList>
            <person name="Read B.A."/>
            <person name="Kegel J."/>
            <person name="Klute M.J."/>
            <person name="Kuo A."/>
            <person name="Lefebvre S.C."/>
            <person name="Maumus F."/>
            <person name="Mayer C."/>
            <person name="Miller J."/>
            <person name="Monier A."/>
            <person name="Salamov A."/>
            <person name="Young J."/>
            <person name="Aguilar M."/>
            <person name="Claverie J.M."/>
            <person name="Frickenhaus S."/>
            <person name="Gonzalez K."/>
            <person name="Herman E.K."/>
            <person name="Lin Y.C."/>
            <person name="Napier J."/>
            <person name="Ogata H."/>
            <person name="Sarno A.F."/>
            <person name="Shmutz J."/>
            <person name="Schroeder D."/>
            <person name="de Vargas C."/>
            <person name="Verret F."/>
            <person name="von Dassow P."/>
            <person name="Valentin K."/>
            <person name="Van de Peer Y."/>
            <person name="Wheeler G."/>
            <person name="Dacks J.B."/>
            <person name="Delwiche C.F."/>
            <person name="Dyhrman S.T."/>
            <person name="Glockner G."/>
            <person name="John U."/>
            <person name="Richards T."/>
            <person name="Worden A.Z."/>
            <person name="Zhang X."/>
            <person name="Grigoriev I.V."/>
            <person name="Allen A.E."/>
            <person name="Bidle K."/>
            <person name="Borodovsky M."/>
            <person name="Bowler C."/>
            <person name="Brownlee C."/>
            <person name="Cock J.M."/>
            <person name="Elias M."/>
            <person name="Gladyshev V.N."/>
            <person name="Groth M."/>
            <person name="Guda C."/>
            <person name="Hadaegh A."/>
            <person name="Iglesias-Rodriguez M.D."/>
            <person name="Jenkins J."/>
            <person name="Jones B.M."/>
            <person name="Lawson T."/>
            <person name="Leese F."/>
            <person name="Lindquist E."/>
            <person name="Lobanov A."/>
            <person name="Lomsadze A."/>
            <person name="Malik S.B."/>
            <person name="Marsh M.E."/>
            <person name="Mackinder L."/>
            <person name="Mock T."/>
            <person name="Mueller-Roeber B."/>
            <person name="Pagarete A."/>
            <person name="Parker M."/>
            <person name="Probert I."/>
            <person name="Quesneville H."/>
            <person name="Raines C."/>
            <person name="Rensing S.A."/>
            <person name="Riano-Pachon D.M."/>
            <person name="Richier S."/>
            <person name="Rokitta S."/>
            <person name="Shiraiwa Y."/>
            <person name="Soanes D.M."/>
            <person name="van der Giezen M."/>
            <person name="Wahlund T.M."/>
            <person name="Williams B."/>
            <person name="Wilson W."/>
            <person name="Wolfe G."/>
            <person name="Wurch L.L."/>
        </authorList>
    </citation>
    <scope>NUCLEOTIDE SEQUENCE</scope>
</reference>
<dbReference type="HOGENOM" id="CLU_1231825_0_0_1"/>
<dbReference type="GeneID" id="17266702"/>
<dbReference type="GeneID" id="17279534"/>
<reference evidence="3" key="2">
    <citation type="submission" date="2024-10" db="UniProtKB">
        <authorList>
            <consortium name="EnsemblProtists"/>
        </authorList>
    </citation>
    <scope>IDENTIFICATION</scope>
</reference>
<organism evidence="3 4">
    <name type="scientific">Emiliania huxleyi (strain CCMP1516)</name>
    <dbReference type="NCBI Taxonomy" id="280463"/>
    <lineage>
        <taxon>Eukaryota</taxon>
        <taxon>Haptista</taxon>
        <taxon>Haptophyta</taxon>
        <taxon>Prymnesiophyceae</taxon>
        <taxon>Isochrysidales</taxon>
        <taxon>Noelaerhabdaceae</taxon>
        <taxon>Emiliania</taxon>
    </lineage>
</organism>
<evidence type="ECO:0000259" key="2">
    <source>
        <dbReference type="PROSITE" id="PS51819"/>
    </source>
</evidence>
<accession>A0A0D3KES8</accession>
<dbReference type="Proteomes" id="UP000013827">
    <property type="component" value="Unassembled WGS sequence"/>
</dbReference>
<dbReference type="SUPFAM" id="SSF54593">
    <property type="entry name" value="Glyoxalase/Bleomycin resistance protein/Dihydroxybiphenyl dioxygenase"/>
    <property type="match status" value="1"/>
</dbReference>
<evidence type="ECO:0000256" key="1">
    <source>
        <dbReference type="SAM" id="Coils"/>
    </source>
</evidence>
<dbReference type="STRING" id="2903.R1DFI7"/>
<dbReference type="RefSeq" id="XP_005773591.1">
    <property type="nucleotide sequence ID" value="XM_005773534.1"/>
</dbReference>
<keyword evidence="4" id="KW-1185">Reference proteome</keyword>
<dbReference type="InterPro" id="IPR004360">
    <property type="entry name" value="Glyas_Fos-R_dOase_dom"/>
</dbReference>
<dbReference type="AlphaFoldDB" id="A0A0D3KES8"/>
<dbReference type="EnsemblProtists" id="EOD34263">
    <property type="protein sequence ID" value="EOD34263"/>
    <property type="gene ID" value="EMIHUDRAFT_462543"/>
</dbReference>
<dbReference type="InterPro" id="IPR037523">
    <property type="entry name" value="VOC_core"/>
</dbReference>